<dbReference type="AlphaFoldDB" id="A0A5J9WCQ4"/>
<accession>A0A5J9WCQ4</accession>
<reference evidence="2 3" key="1">
    <citation type="journal article" date="2019" name="Sci. Rep.">
        <title>A high-quality genome of Eragrostis curvula grass provides insights into Poaceae evolution and supports new strategies to enhance forage quality.</title>
        <authorList>
            <person name="Carballo J."/>
            <person name="Santos B.A.C.M."/>
            <person name="Zappacosta D."/>
            <person name="Garbus I."/>
            <person name="Selva J.P."/>
            <person name="Gallo C.A."/>
            <person name="Diaz A."/>
            <person name="Albertini E."/>
            <person name="Caccamo M."/>
            <person name="Echenique V."/>
        </authorList>
    </citation>
    <scope>NUCLEOTIDE SEQUENCE [LARGE SCALE GENOMIC DNA]</scope>
    <source>
        <strain evidence="3">cv. Victoria</strain>
        <tissue evidence="2">Leaf</tissue>
    </source>
</reference>
<dbReference type="Gramene" id="TVU45947">
    <property type="protein sequence ID" value="TVU45947"/>
    <property type="gene ID" value="EJB05_05457"/>
</dbReference>
<dbReference type="PANTHER" id="PTHR33527:SF21">
    <property type="entry name" value="OS10G0182800 PROTEIN"/>
    <property type="match status" value="1"/>
</dbReference>
<feature type="non-terminal residue" evidence="2">
    <location>
        <position position="1"/>
    </location>
</feature>
<dbReference type="Gramene" id="TVU45948">
    <property type="protein sequence ID" value="TVU45948"/>
    <property type="gene ID" value="EJB05_05458"/>
</dbReference>
<organism evidence="2 3">
    <name type="scientific">Eragrostis curvula</name>
    <name type="common">weeping love grass</name>
    <dbReference type="NCBI Taxonomy" id="38414"/>
    <lineage>
        <taxon>Eukaryota</taxon>
        <taxon>Viridiplantae</taxon>
        <taxon>Streptophyta</taxon>
        <taxon>Embryophyta</taxon>
        <taxon>Tracheophyta</taxon>
        <taxon>Spermatophyta</taxon>
        <taxon>Magnoliopsida</taxon>
        <taxon>Liliopsida</taxon>
        <taxon>Poales</taxon>
        <taxon>Poaceae</taxon>
        <taxon>PACMAD clade</taxon>
        <taxon>Chloridoideae</taxon>
        <taxon>Eragrostideae</taxon>
        <taxon>Eragrostidinae</taxon>
        <taxon>Eragrostis</taxon>
    </lineage>
</organism>
<sequence>MADNVTPTVRDVLFAYNTAHEAYGRFVCNGVNQEQARNAVALLLWLEQGDVEAIRHMGSFNDNVLMHLAAEANSIMLYLRGEQSFFLEIPLLSRLAPQGFIDPGFFVFHQDLVVRGVADILDGVGALIFDDRLYRLLARYQTGLLGRMPPELAAPYTFRSVPVPEDCRSMFITFSRGQHVDREDIFNHFRNKWGDCIVRVLMEKTTCGAPPMYGRIIFKRKAFISLVLNGEQLVHINIGDRQIWLRKYYPCMRNV</sequence>
<evidence type="ECO:0000313" key="3">
    <source>
        <dbReference type="Proteomes" id="UP000324897"/>
    </source>
</evidence>
<name>A0A5J9WCQ4_9POAL</name>
<evidence type="ECO:0000313" key="1">
    <source>
        <dbReference type="EMBL" id="TVU45947.1"/>
    </source>
</evidence>
<dbReference type="OrthoDB" id="583642at2759"/>
<evidence type="ECO:0000313" key="2">
    <source>
        <dbReference type="EMBL" id="TVU45948.1"/>
    </source>
</evidence>
<evidence type="ECO:0008006" key="4">
    <source>
        <dbReference type="Google" id="ProtNLM"/>
    </source>
</evidence>
<keyword evidence="3" id="KW-1185">Reference proteome</keyword>
<protein>
    <recommendedName>
        <fullName evidence="4">RRM domain-containing protein</fullName>
    </recommendedName>
</protein>
<gene>
    <name evidence="1" type="ORF">EJB05_05457</name>
    <name evidence="2" type="ORF">EJB05_05458</name>
</gene>
<dbReference type="EMBL" id="RWGY01000004">
    <property type="protein sequence ID" value="TVU45947.1"/>
    <property type="molecule type" value="Genomic_DNA"/>
</dbReference>
<dbReference type="PANTHER" id="PTHR33527">
    <property type="entry name" value="OS07G0274300 PROTEIN"/>
    <property type="match status" value="1"/>
</dbReference>
<comment type="caution">
    <text evidence="2">The sequence shown here is derived from an EMBL/GenBank/DDBJ whole genome shotgun (WGS) entry which is preliminary data.</text>
</comment>
<proteinExistence type="predicted"/>
<dbReference type="EMBL" id="RWGY01000004">
    <property type="protein sequence ID" value="TVU45948.1"/>
    <property type="molecule type" value="Genomic_DNA"/>
</dbReference>
<dbReference type="Proteomes" id="UP000324897">
    <property type="component" value="Chromosome 5"/>
</dbReference>